<accession>A0A261FK14</accession>
<dbReference type="OrthoDB" id="3239833at2"/>
<keyword evidence="1" id="KW-0812">Transmembrane</keyword>
<sequence>MNTTSQRRFTWNRAHWIGMISLAVLLALLIMGSGAFILDYDGNANWMTSPDHFVWLGSMLLPWPLALGLANVILGTIRTGSLSFPLASALLGPLGFGWANLRLQPGYRYPTWPEWVELMRTNGLRLIGQTLYGVGVLLVSYAAVAFICYAIGRYGLRALFVNPEPGSLSARMLRWIRKDAVRFGCWLAVALSYGLLLALIIVGSEAVLGAALLINFVIPPVLLIACGAYASRDAALSHPWRALLFPLVCSLVSAPILVALIRPLDDTCYVGSVCTTLGDMYFNWSQMDQVWHFVKVFAVASFLGFAVVWAARYAYHRIRKASG</sequence>
<feature type="transmembrane region" description="Helical" evidence="1">
    <location>
        <begin position="290"/>
        <end position="311"/>
    </location>
</feature>
<feature type="transmembrane region" description="Helical" evidence="1">
    <location>
        <begin position="16"/>
        <end position="38"/>
    </location>
</feature>
<evidence type="ECO:0000256" key="1">
    <source>
        <dbReference type="SAM" id="Phobius"/>
    </source>
</evidence>
<reference evidence="2 3" key="1">
    <citation type="journal article" date="2017" name="BMC Genomics">
        <title>Comparative genomic and phylogenomic analyses of the Bifidobacteriaceae family.</title>
        <authorList>
            <person name="Lugli G.A."/>
            <person name="Milani C."/>
            <person name="Turroni F."/>
            <person name="Duranti S."/>
            <person name="Mancabelli L."/>
            <person name="Mangifesta M."/>
            <person name="Ferrario C."/>
            <person name="Modesto M."/>
            <person name="Mattarelli P."/>
            <person name="Jiri K."/>
            <person name="van Sinderen D."/>
            <person name="Ventura M."/>
        </authorList>
    </citation>
    <scope>NUCLEOTIDE SEQUENCE [LARGE SCALE GENOMIC DNA]</scope>
    <source>
        <strain evidence="2 3">DSM 100196</strain>
    </source>
</reference>
<feature type="transmembrane region" description="Helical" evidence="1">
    <location>
        <begin position="81"/>
        <end position="101"/>
    </location>
</feature>
<feature type="transmembrane region" description="Helical" evidence="1">
    <location>
        <begin position="242"/>
        <end position="261"/>
    </location>
</feature>
<keyword evidence="1" id="KW-0472">Membrane</keyword>
<proteinExistence type="predicted"/>
<feature type="transmembrane region" description="Helical" evidence="1">
    <location>
        <begin position="180"/>
        <end position="202"/>
    </location>
</feature>
<keyword evidence="3" id="KW-1185">Reference proteome</keyword>
<feature type="transmembrane region" description="Helical" evidence="1">
    <location>
        <begin position="53"/>
        <end position="74"/>
    </location>
</feature>
<name>A0A261FK14_9BIFI</name>
<comment type="caution">
    <text evidence="2">The sequence shown here is derived from an EMBL/GenBank/DDBJ whole genome shotgun (WGS) entry which is preliminary data.</text>
</comment>
<dbReference type="AlphaFoldDB" id="A0A261FK14"/>
<feature type="transmembrane region" description="Helical" evidence="1">
    <location>
        <begin position="208"/>
        <end position="230"/>
    </location>
</feature>
<gene>
    <name evidence="2" type="ORF">BMYO_1352</name>
</gene>
<dbReference type="RefSeq" id="WP_094667793.1">
    <property type="nucleotide sequence ID" value="NZ_MWWW01000014.1"/>
</dbReference>
<evidence type="ECO:0000313" key="2">
    <source>
        <dbReference type="EMBL" id="OZG59507.1"/>
    </source>
</evidence>
<dbReference type="EMBL" id="MWWW01000014">
    <property type="protein sequence ID" value="OZG59507.1"/>
    <property type="molecule type" value="Genomic_DNA"/>
</dbReference>
<organism evidence="2 3">
    <name type="scientific">Bifidobacterium myosotis</name>
    <dbReference type="NCBI Taxonomy" id="1630166"/>
    <lineage>
        <taxon>Bacteria</taxon>
        <taxon>Bacillati</taxon>
        <taxon>Actinomycetota</taxon>
        <taxon>Actinomycetes</taxon>
        <taxon>Bifidobacteriales</taxon>
        <taxon>Bifidobacteriaceae</taxon>
        <taxon>Bifidobacterium</taxon>
    </lineage>
</organism>
<keyword evidence="1" id="KW-1133">Transmembrane helix</keyword>
<feature type="transmembrane region" description="Helical" evidence="1">
    <location>
        <begin position="131"/>
        <end position="152"/>
    </location>
</feature>
<protein>
    <submittedName>
        <fullName evidence="2">Uncharacterized protein</fullName>
    </submittedName>
</protein>
<dbReference type="Proteomes" id="UP000216871">
    <property type="component" value="Unassembled WGS sequence"/>
</dbReference>
<evidence type="ECO:0000313" key="3">
    <source>
        <dbReference type="Proteomes" id="UP000216871"/>
    </source>
</evidence>